<evidence type="ECO:0000313" key="8">
    <source>
        <dbReference type="Proteomes" id="UP000307541"/>
    </source>
</evidence>
<feature type="region of interest" description="Disordered" evidence="5">
    <location>
        <begin position="396"/>
        <end position="415"/>
    </location>
</feature>
<sequence length="415" mass="45348">MITEVERLLKQLIGLEAESVGRAVVERAMRQRMEALSLATDTDYWLLVSRSSSEQQALVEAVVVPETWFFRYPESFVTLANLALKRKAALLGSRPLRILSLPCSSGEEPYSIVMALLDAGFAPAAFQVEALDVSARVVELARFGHYGRNSFRGQDLSFRDRYFAATASGYQLQARVRDGVKLRCGNLLDSHVLGGEAPFDFVFCRNLLIYFDRPTQNAVLDRLQGLLHEDGTFFVGPAEASLLTQRGMRALGAPLTFAFKRAVAPPELAAVAPVIAPAPVRPVPMPQPPRARASMTPAPESVARLDGAASALARIAELADAGRSAEALQDCERYLLKHGPNADTFYWMGLLNDMAGQGDTAQGYYRKALYLEPEHVASLVHLAALLAARGDHGGAQRLQQRVSRASPSGVKRDER</sequence>
<dbReference type="InterPro" id="IPR029063">
    <property type="entry name" value="SAM-dependent_MTases_sf"/>
</dbReference>
<feature type="repeat" description="TPR" evidence="4">
    <location>
        <begin position="342"/>
        <end position="375"/>
    </location>
</feature>
<organism evidence="7 8">
    <name type="scientific">Pseudomonas leptonychotis</name>
    <dbReference type="NCBI Taxonomy" id="2448482"/>
    <lineage>
        <taxon>Bacteria</taxon>
        <taxon>Pseudomonadati</taxon>
        <taxon>Pseudomonadota</taxon>
        <taxon>Gammaproteobacteria</taxon>
        <taxon>Pseudomonadales</taxon>
        <taxon>Pseudomonadaceae</taxon>
        <taxon>Pseudomonas</taxon>
    </lineage>
</organism>
<name>A0A4T1ZY95_9PSED</name>
<dbReference type="InterPro" id="IPR019734">
    <property type="entry name" value="TPR_rpt"/>
</dbReference>
<comment type="caution">
    <text evidence="7">The sequence shown here is derived from an EMBL/GenBank/DDBJ whole genome shotgun (WGS) entry which is preliminary data.</text>
</comment>
<dbReference type="EMBL" id="RFLV01000001">
    <property type="protein sequence ID" value="TIH09495.1"/>
    <property type="molecule type" value="Genomic_DNA"/>
</dbReference>
<evidence type="ECO:0000259" key="6">
    <source>
        <dbReference type="PROSITE" id="PS50123"/>
    </source>
</evidence>
<dbReference type="SMART" id="SM00138">
    <property type="entry name" value="MeTrc"/>
    <property type="match status" value="1"/>
</dbReference>
<dbReference type="PANTHER" id="PTHR24422">
    <property type="entry name" value="CHEMOTAXIS PROTEIN METHYLTRANSFERASE"/>
    <property type="match status" value="1"/>
</dbReference>
<dbReference type="GO" id="GO:0008757">
    <property type="term" value="F:S-adenosylmethionine-dependent methyltransferase activity"/>
    <property type="evidence" value="ECO:0007669"/>
    <property type="project" value="InterPro"/>
</dbReference>
<dbReference type="Gene3D" id="3.40.50.150">
    <property type="entry name" value="Vaccinia Virus protein VP39"/>
    <property type="match status" value="1"/>
</dbReference>
<evidence type="ECO:0000256" key="2">
    <source>
        <dbReference type="ARBA" id="ARBA00022679"/>
    </source>
</evidence>
<dbReference type="OrthoDB" id="9816309at2"/>
<dbReference type="Pfam" id="PF01739">
    <property type="entry name" value="CheR"/>
    <property type="match status" value="1"/>
</dbReference>
<dbReference type="InterPro" id="IPR011990">
    <property type="entry name" value="TPR-like_helical_dom_sf"/>
</dbReference>
<evidence type="ECO:0000256" key="1">
    <source>
        <dbReference type="ARBA" id="ARBA00022603"/>
    </source>
</evidence>
<dbReference type="PRINTS" id="PR00996">
    <property type="entry name" value="CHERMTFRASE"/>
</dbReference>
<dbReference type="Gene3D" id="1.25.40.10">
    <property type="entry name" value="Tetratricopeptide repeat domain"/>
    <property type="match status" value="1"/>
</dbReference>
<dbReference type="InterPro" id="IPR050903">
    <property type="entry name" value="Bact_Chemotaxis_MeTrfase"/>
</dbReference>
<protein>
    <submittedName>
        <fullName evidence="7">Protein-glutamate O-methyltransferase CheR</fullName>
    </submittedName>
</protein>
<keyword evidence="1 7" id="KW-0489">Methyltransferase</keyword>
<dbReference type="GO" id="GO:0032259">
    <property type="term" value="P:methylation"/>
    <property type="evidence" value="ECO:0007669"/>
    <property type="project" value="UniProtKB-KW"/>
</dbReference>
<keyword evidence="3" id="KW-0949">S-adenosyl-L-methionine</keyword>
<evidence type="ECO:0000256" key="3">
    <source>
        <dbReference type="ARBA" id="ARBA00022691"/>
    </source>
</evidence>
<dbReference type="InterPro" id="IPR022642">
    <property type="entry name" value="CheR_C"/>
</dbReference>
<dbReference type="SUPFAM" id="SSF53335">
    <property type="entry name" value="S-adenosyl-L-methionine-dependent methyltransferases"/>
    <property type="match status" value="1"/>
</dbReference>
<feature type="compositionally biased region" description="Polar residues" evidence="5">
    <location>
        <begin position="397"/>
        <end position="406"/>
    </location>
</feature>
<dbReference type="PROSITE" id="PS50123">
    <property type="entry name" value="CHER"/>
    <property type="match status" value="1"/>
</dbReference>
<dbReference type="PROSITE" id="PS50005">
    <property type="entry name" value="TPR"/>
    <property type="match status" value="1"/>
</dbReference>
<dbReference type="Proteomes" id="UP000307541">
    <property type="component" value="Unassembled WGS sequence"/>
</dbReference>
<reference evidence="7 8" key="1">
    <citation type="submission" date="2018-10" db="EMBL/GenBank/DDBJ databases">
        <title>Pseudomonas leptonychotis sp. nov., isolated from Weddell seals in Antarctica.</title>
        <authorList>
            <person name="Novakova D."/>
            <person name="Svec P."/>
            <person name="Kralova S."/>
            <person name="Kristofova L."/>
            <person name="Zeman M."/>
            <person name="Pantucek R."/>
            <person name="Maslanova I."/>
            <person name="Sedlacek I."/>
        </authorList>
    </citation>
    <scope>NUCLEOTIDE SEQUENCE [LARGE SCALE GENOMIC DNA]</scope>
    <source>
        <strain evidence="7 8">CCM 8849</strain>
    </source>
</reference>
<keyword evidence="2 7" id="KW-0808">Transferase</keyword>
<dbReference type="PANTHER" id="PTHR24422:SF19">
    <property type="entry name" value="CHEMOTAXIS PROTEIN METHYLTRANSFERASE"/>
    <property type="match status" value="1"/>
</dbReference>
<evidence type="ECO:0000313" key="7">
    <source>
        <dbReference type="EMBL" id="TIH09495.1"/>
    </source>
</evidence>
<keyword evidence="4" id="KW-0802">TPR repeat</keyword>
<gene>
    <name evidence="7" type="ORF">D8779_01970</name>
</gene>
<feature type="domain" description="CheR-type methyltransferase" evidence="6">
    <location>
        <begin position="1"/>
        <end position="240"/>
    </location>
</feature>
<proteinExistence type="predicted"/>
<accession>A0A4T1ZY95</accession>
<evidence type="ECO:0000256" key="4">
    <source>
        <dbReference type="PROSITE-ProRule" id="PRU00339"/>
    </source>
</evidence>
<evidence type="ECO:0000256" key="5">
    <source>
        <dbReference type="SAM" id="MobiDB-lite"/>
    </source>
</evidence>
<dbReference type="RefSeq" id="WP_136662791.1">
    <property type="nucleotide sequence ID" value="NZ_RFLV01000001.1"/>
</dbReference>
<keyword evidence="8" id="KW-1185">Reference proteome</keyword>
<dbReference type="InterPro" id="IPR000780">
    <property type="entry name" value="CheR_MeTrfase"/>
</dbReference>
<dbReference type="SUPFAM" id="SSF48452">
    <property type="entry name" value="TPR-like"/>
    <property type="match status" value="1"/>
</dbReference>
<dbReference type="AlphaFoldDB" id="A0A4T1ZY95"/>